<organism evidence="7 8">
    <name type="scientific">Rhodopseudomonas palustris</name>
    <dbReference type="NCBI Taxonomy" id="1076"/>
    <lineage>
        <taxon>Bacteria</taxon>
        <taxon>Pseudomonadati</taxon>
        <taxon>Pseudomonadota</taxon>
        <taxon>Alphaproteobacteria</taxon>
        <taxon>Hyphomicrobiales</taxon>
        <taxon>Nitrobacteraceae</taxon>
        <taxon>Rhodopseudomonas</taxon>
    </lineage>
</organism>
<dbReference type="AlphaFoldDB" id="A0A418VM03"/>
<dbReference type="InterPro" id="IPR015424">
    <property type="entry name" value="PyrdxlP-dep_Trfase"/>
</dbReference>
<name>A0A418VM03_RHOPL</name>
<keyword evidence="2" id="KW-0210">Decarboxylase</keyword>
<dbReference type="InterPro" id="IPR010977">
    <property type="entry name" value="Aromatic_deC"/>
</dbReference>
<comment type="caution">
    <text evidence="7">The sequence shown here is derived from an EMBL/GenBank/DDBJ whole genome shotgun (WGS) entry which is preliminary data.</text>
</comment>
<gene>
    <name evidence="7" type="ORF">D4Q52_04880</name>
</gene>
<evidence type="ECO:0000313" key="7">
    <source>
        <dbReference type="EMBL" id="RJF77154.1"/>
    </source>
</evidence>
<evidence type="ECO:0000256" key="6">
    <source>
        <dbReference type="RuleBase" id="RU000382"/>
    </source>
</evidence>
<dbReference type="GO" id="GO:0019752">
    <property type="term" value="P:carboxylic acid metabolic process"/>
    <property type="evidence" value="ECO:0007669"/>
    <property type="project" value="InterPro"/>
</dbReference>
<protein>
    <submittedName>
        <fullName evidence="7">Cytochrome D ubiquinol oxidase subunit I</fullName>
    </submittedName>
</protein>
<dbReference type="InterPro" id="IPR002129">
    <property type="entry name" value="PyrdxlP-dep_de-COase"/>
</dbReference>
<accession>A0A418VM03</accession>
<dbReference type="SUPFAM" id="SSF53383">
    <property type="entry name" value="PLP-dependent transferases"/>
    <property type="match status" value="1"/>
</dbReference>
<dbReference type="Gene3D" id="3.40.640.10">
    <property type="entry name" value="Type I PLP-dependent aspartate aminotransferase-like (Major domain)"/>
    <property type="match status" value="1"/>
</dbReference>
<dbReference type="PANTHER" id="PTHR11999">
    <property type="entry name" value="GROUP II PYRIDOXAL-5-PHOSPHATE DECARBOXYLASE"/>
    <property type="match status" value="1"/>
</dbReference>
<dbReference type="RefSeq" id="WP_119855404.1">
    <property type="nucleotide sequence ID" value="NZ_QYYD01000003.1"/>
</dbReference>
<dbReference type="GO" id="GO:0030170">
    <property type="term" value="F:pyridoxal phosphate binding"/>
    <property type="evidence" value="ECO:0007669"/>
    <property type="project" value="InterPro"/>
</dbReference>
<dbReference type="Gene3D" id="1.20.1340.10">
    <property type="entry name" value="dopa decarboxylase, N-terminal domain"/>
    <property type="match status" value="1"/>
</dbReference>
<evidence type="ECO:0000256" key="2">
    <source>
        <dbReference type="ARBA" id="ARBA00022793"/>
    </source>
</evidence>
<dbReference type="Proteomes" id="UP000285523">
    <property type="component" value="Unassembled WGS sequence"/>
</dbReference>
<evidence type="ECO:0000256" key="3">
    <source>
        <dbReference type="ARBA" id="ARBA00022898"/>
    </source>
</evidence>
<reference evidence="7 8" key="1">
    <citation type="submission" date="2018-09" db="EMBL/GenBank/DDBJ databases">
        <title>Draft genome sequence of Rhodopseudomonas palustris 2.1.18.</title>
        <authorList>
            <person name="Robertson S.L."/>
            <person name="Meyer T.E."/>
            <person name="Kyndt J.A."/>
        </authorList>
    </citation>
    <scope>NUCLEOTIDE SEQUENCE [LARGE SCALE GENOMIC DNA]</scope>
    <source>
        <strain evidence="7 8">2.1.18</strain>
    </source>
</reference>
<evidence type="ECO:0000256" key="1">
    <source>
        <dbReference type="ARBA" id="ARBA00001933"/>
    </source>
</evidence>
<feature type="modified residue" description="N6-(pyridoxal phosphate)lysine" evidence="5">
    <location>
        <position position="331"/>
    </location>
</feature>
<comment type="similarity">
    <text evidence="6">Belongs to the group II decarboxylase family.</text>
</comment>
<evidence type="ECO:0000313" key="8">
    <source>
        <dbReference type="Proteomes" id="UP000285523"/>
    </source>
</evidence>
<dbReference type="GO" id="GO:0006520">
    <property type="term" value="P:amino acid metabolic process"/>
    <property type="evidence" value="ECO:0007669"/>
    <property type="project" value="InterPro"/>
</dbReference>
<dbReference type="OrthoDB" id="9803665at2"/>
<dbReference type="Gene3D" id="3.90.1150.170">
    <property type="match status" value="1"/>
</dbReference>
<evidence type="ECO:0000256" key="5">
    <source>
        <dbReference type="PIRSR" id="PIRSR602129-50"/>
    </source>
</evidence>
<keyword evidence="4 6" id="KW-0456">Lyase</keyword>
<dbReference type="PANTHER" id="PTHR11999:SF70">
    <property type="entry name" value="MIP05841P"/>
    <property type="match status" value="1"/>
</dbReference>
<evidence type="ECO:0000256" key="4">
    <source>
        <dbReference type="ARBA" id="ARBA00023239"/>
    </source>
</evidence>
<dbReference type="EMBL" id="QYYD01000003">
    <property type="protein sequence ID" value="RJF77154.1"/>
    <property type="molecule type" value="Genomic_DNA"/>
</dbReference>
<dbReference type="GO" id="GO:0016831">
    <property type="term" value="F:carboxy-lyase activity"/>
    <property type="evidence" value="ECO:0007669"/>
    <property type="project" value="UniProtKB-KW"/>
</dbReference>
<sequence>MSRRAGRTWRSADALRASINVSDEHSGPADAIPNSATSLDPSDWSALRAEAHRMVDDMIDHIAQVRERPVWQEIPDDVRARFGEALPRDAMPLAAVYDDFTRHIAPYATGNVHPGFMGWVHGGGTPVGMLAEMLAAGLNANCGGRNHIGIEVERQIVRWMRELFGFPETASGVFVTGSSMANFMALLVARSAALGPQVREGGLAGEPLTAYASAAAHGCVVQAADLAGLGRGALRRIPFDAAHRIDIAALRRRIAEDRAAGFRPFLVTGSAGTVDTGAIDDLAALAQLCRDEGLWFHIDGAYGSLGMLSPQIAPKLNGLSEADSIALDFHKWGQVNYDAGFLLVRDGEQHRATFAAPAAYLRRETRGLAGGSPWPCDFGPDLSRGFRALKTWFTLKTYGAERMGAMIAETCAIARHLEARVQREPQLELLTPVTLNIVCFRFRAPSGIDSDALTAEIVADIHESGIAAPSLTTIDGHLAIRAAIVNHRTTRADVDRMVDAVLHFGAARAS</sequence>
<dbReference type="PRINTS" id="PR00800">
    <property type="entry name" value="YHDCRBOXLASE"/>
</dbReference>
<comment type="cofactor">
    <cofactor evidence="1 5 6">
        <name>pyridoxal 5'-phosphate</name>
        <dbReference type="ChEBI" id="CHEBI:597326"/>
    </cofactor>
</comment>
<dbReference type="Pfam" id="PF00282">
    <property type="entry name" value="Pyridoxal_deC"/>
    <property type="match status" value="1"/>
</dbReference>
<dbReference type="InterPro" id="IPR015421">
    <property type="entry name" value="PyrdxlP-dep_Trfase_major"/>
</dbReference>
<proteinExistence type="inferred from homology"/>
<dbReference type="InterPro" id="IPR021115">
    <property type="entry name" value="Pyridoxal-P_BS"/>
</dbReference>
<dbReference type="PROSITE" id="PS00392">
    <property type="entry name" value="DDC_GAD_HDC_YDC"/>
    <property type="match status" value="1"/>
</dbReference>
<keyword evidence="3 5" id="KW-0663">Pyridoxal phosphate</keyword>